<keyword evidence="2" id="KW-1185">Reference proteome</keyword>
<evidence type="ECO:0000313" key="2">
    <source>
        <dbReference type="Proteomes" id="UP001221757"/>
    </source>
</evidence>
<dbReference type="Proteomes" id="UP001221757">
    <property type="component" value="Unassembled WGS sequence"/>
</dbReference>
<sequence length="149" mass="16639">MQDQLPTSCCISSFKHKHQGPLVEYLVYLQTCTRIEIAMMPWQPAERDFEWASIGPRGVDAGEKKTVSVKLHAREQNRGTQCAECVKMVRDWQALQAQERGQAVQKFCFRDGGVRQLEGLKMGEADVDVNGEVCNVGRNGGERGVIVEG</sequence>
<dbReference type="AlphaFoldDB" id="A0AAD7CUC1"/>
<organism evidence="1 2">
    <name type="scientific">Mycena rosella</name>
    <name type="common">Pink bonnet</name>
    <name type="synonym">Agaricus rosellus</name>
    <dbReference type="NCBI Taxonomy" id="1033263"/>
    <lineage>
        <taxon>Eukaryota</taxon>
        <taxon>Fungi</taxon>
        <taxon>Dikarya</taxon>
        <taxon>Basidiomycota</taxon>
        <taxon>Agaricomycotina</taxon>
        <taxon>Agaricomycetes</taxon>
        <taxon>Agaricomycetidae</taxon>
        <taxon>Agaricales</taxon>
        <taxon>Marasmiineae</taxon>
        <taxon>Mycenaceae</taxon>
        <taxon>Mycena</taxon>
    </lineage>
</organism>
<reference evidence="1" key="1">
    <citation type="submission" date="2023-03" db="EMBL/GenBank/DDBJ databases">
        <title>Massive genome expansion in bonnet fungi (Mycena s.s.) driven by repeated elements and novel gene families across ecological guilds.</title>
        <authorList>
            <consortium name="Lawrence Berkeley National Laboratory"/>
            <person name="Harder C.B."/>
            <person name="Miyauchi S."/>
            <person name="Viragh M."/>
            <person name="Kuo A."/>
            <person name="Thoen E."/>
            <person name="Andreopoulos B."/>
            <person name="Lu D."/>
            <person name="Skrede I."/>
            <person name="Drula E."/>
            <person name="Henrissat B."/>
            <person name="Morin E."/>
            <person name="Kohler A."/>
            <person name="Barry K."/>
            <person name="LaButti K."/>
            <person name="Morin E."/>
            <person name="Salamov A."/>
            <person name="Lipzen A."/>
            <person name="Mereny Z."/>
            <person name="Hegedus B."/>
            <person name="Baldrian P."/>
            <person name="Stursova M."/>
            <person name="Weitz H."/>
            <person name="Taylor A."/>
            <person name="Grigoriev I.V."/>
            <person name="Nagy L.G."/>
            <person name="Martin F."/>
            <person name="Kauserud H."/>
        </authorList>
    </citation>
    <scope>NUCLEOTIDE SEQUENCE</scope>
    <source>
        <strain evidence="1">CBHHK067</strain>
    </source>
</reference>
<name>A0AAD7CUC1_MYCRO</name>
<protein>
    <submittedName>
        <fullName evidence="1">Uncharacterized protein</fullName>
    </submittedName>
</protein>
<evidence type="ECO:0000313" key="1">
    <source>
        <dbReference type="EMBL" id="KAJ7664240.1"/>
    </source>
</evidence>
<dbReference type="EMBL" id="JARKIE010000224">
    <property type="protein sequence ID" value="KAJ7664240.1"/>
    <property type="molecule type" value="Genomic_DNA"/>
</dbReference>
<accession>A0AAD7CUC1</accession>
<proteinExistence type="predicted"/>
<comment type="caution">
    <text evidence="1">The sequence shown here is derived from an EMBL/GenBank/DDBJ whole genome shotgun (WGS) entry which is preliminary data.</text>
</comment>
<gene>
    <name evidence="1" type="ORF">B0H17DRAFT_1143721</name>
</gene>